<dbReference type="RefSeq" id="WP_232417401.1">
    <property type="nucleotide sequence ID" value="NZ_CP101990.1"/>
</dbReference>
<sequence>MSVIEEVPSPAEDRPRWRRTVRSLLTVTVIVVVLAVVAALGADFWLRRHLGGQVHQLPAAMPVGERPASTPDESMNILLLGSDKRVDGSVAGQRSDTMMVIHVPADRKSISLVSIPRDSWVQVPGHGPAKINAAFSWGGPALAVETIEKLTDVHMDHVAVIDWEGFKQVTDLLGGVSVTIPKTVKDGYSGRTWEAGTYEMDGETALSYVRQRAGLAGGDLDRIKRQQAFLRSLAGKTLSRPTFSDPRRLYRVLDAVTANLGIDEGWSTADMRNLAWSLRSVRSKDISFTVVPLKALGMEGAQSVVYLDRPEGEELWQAVREDRLAGWIGETGTGLADVVD</sequence>
<reference evidence="4 5" key="1">
    <citation type="submission" date="2022-07" db="EMBL/GenBank/DDBJ databases">
        <title>Novel species in genus Aeromicrobium.</title>
        <authorList>
            <person name="Ye L."/>
        </authorList>
    </citation>
    <scope>NUCLEOTIDE SEQUENCE [LARGE SCALE GENOMIC DNA]</scope>
    <source>
        <strain evidence="5">zg-Y50</strain>
    </source>
</reference>
<evidence type="ECO:0000313" key="5">
    <source>
        <dbReference type="Proteomes" id="UP001315860"/>
    </source>
</evidence>
<name>A0ABY5KFR1_9ACTN</name>
<feature type="transmembrane region" description="Helical" evidence="2">
    <location>
        <begin position="24"/>
        <end position="46"/>
    </location>
</feature>
<evidence type="ECO:0000259" key="3">
    <source>
        <dbReference type="Pfam" id="PF03816"/>
    </source>
</evidence>
<dbReference type="PANTHER" id="PTHR33392:SF6">
    <property type="entry name" value="POLYISOPRENYL-TEICHOIC ACID--PEPTIDOGLYCAN TEICHOIC ACID TRANSFERASE TAGU"/>
    <property type="match status" value="1"/>
</dbReference>
<dbReference type="Pfam" id="PF03816">
    <property type="entry name" value="LytR_cpsA_psr"/>
    <property type="match status" value="1"/>
</dbReference>
<dbReference type="Gene3D" id="3.40.630.190">
    <property type="entry name" value="LCP protein"/>
    <property type="match status" value="1"/>
</dbReference>
<evidence type="ECO:0000256" key="1">
    <source>
        <dbReference type="ARBA" id="ARBA00006068"/>
    </source>
</evidence>
<dbReference type="InterPro" id="IPR050922">
    <property type="entry name" value="LytR/CpsA/Psr_CW_biosynth"/>
</dbReference>
<comment type="similarity">
    <text evidence="1">Belongs to the LytR/CpsA/Psr (LCP) family.</text>
</comment>
<protein>
    <submittedName>
        <fullName evidence="4">LCP family protein</fullName>
    </submittedName>
</protein>
<proteinExistence type="inferred from homology"/>
<dbReference type="NCBIfam" id="TIGR00350">
    <property type="entry name" value="lytR_cpsA_psr"/>
    <property type="match status" value="1"/>
</dbReference>
<evidence type="ECO:0000313" key="4">
    <source>
        <dbReference type="EMBL" id="UUI69134.1"/>
    </source>
</evidence>
<keyword evidence="2" id="KW-1133">Transmembrane helix</keyword>
<evidence type="ECO:0000256" key="2">
    <source>
        <dbReference type="SAM" id="Phobius"/>
    </source>
</evidence>
<accession>A0ABY5KFR1</accession>
<keyword evidence="5" id="KW-1185">Reference proteome</keyword>
<keyword evidence="2" id="KW-0472">Membrane</keyword>
<feature type="domain" description="Cell envelope-related transcriptional attenuator" evidence="3">
    <location>
        <begin position="94"/>
        <end position="237"/>
    </location>
</feature>
<dbReference type="PANTHER" id="PTHR33392">
    <property type="entry name" value="POLYISOPRENYL-TEICHOIC ACID--PEPTIDOGLYCAN TEICHOIC ACID TRANSFERASE TAGU"/>
    <property type="match status" value="1"/>
</dbReference>
<organism evidence="4 5">
    <name type="scientific">Aeromicrobium duanguangcaii</name>
    <dbReference type="NCBI Taxonomy" id="2968086"/>
    <lineage>
        <taxon>Bacteria</taxon>
        <taxon>Bacillati</taxon>
        <taxon>Actinomycetota</taxon>
        <taxon>Actinomycetes</taxon>
        <taxon>Propionibacteriales</taxon>
        <taxon>Nocardioidaceae</taxon>
        <taxon>Aeromicrobium</taxon>
    </lineage>
</organism>
<keyword evidence="2" id="KW-0812">Transmembrane</keyword>
<dbReference type="InterPro" id="IPR004474">
    <property type="entry name" value="LytR_CpsA_psr"/>
</dbReference>
<dbReference type="Proteomes" id="UP001315860">
    <property type="component" value="Chromosome"/>
</dbReference>
<dbReference type="EMBL" id="CP101990">
    <property type="protein sequence ID" value="UUI69134.1"/>
    <property type="molecule type" value="Genomic_DNA"/>
</dbReference>
<gene>
    <name evidence="4" type="ORF">NP095_03230</name>
</gene>